<dbReference type="PANTHER" id="PTHR43814:SF1">
    <property type="entry name" value="ARGININOSUCCINATE LYASE"/>
    <property type="match status" value="1"/>
</dbReference>
<dbReference type="PRINTS" id="PR00149">
    <property type="entry name" value="FUMRATELYASE"/>
</dbReference>
<dbReference type="GO" id="GO:0004056">
    <property type="term" value="F:argininosuccinate lyase activity"/>
    <property type="evidence" value="ECO:0007669"/>
    <property type="project" value="UniProtKB-EC"/>
</dbReference>
<dbReference type="RefSeq" id="WP_010354995.1">
    <property type="nucleotide sequence ID" value="NZ_BCML01000011.1"/>
</dbReference>
<proteinExistence type="predicted"/>
<dbReference type="InterPro" id="IPR024083">
    <property type="entry name" value="Fumarase/histidase_N"/>
</dbReference>
<gene>
    <name evidence="6" type="ORF">PV399_12400</name>
    <name evidence="7" type="ORF">PV666_07865</name>
</gene>
<evidence type="ECO:0000313" key="6">
    <source>
        <dbReference type="EMBL" id="MDX2960509.1"/>
    </source>
</evidence>
<dbReference type="Pfam" id="PF00206">
    <property type="entry name" value="Lyase_1"/>
    <property type="match status" value="1"/>
</dbReference>
<evidence type="ECO:0000256" key="2">
    <source>
        <dbReference type="ARBA" id="ARBA00012338"/>
    </source>
</evidence>
<comment type="pathway">
    <text evidence="1">Amino-acid biosynthesis; L-arginine biosynthesis; L-arginine from L-ornithine and carbamoyl phosphate: step 3/3.</text>
</comment>
<dbReference type="GO" id="GO:0042450">
    <property type="term" value="P:L-arginine biosynthetic process via ornithine"/>
    <property type="evidence" value="ECO:0007669"/>
    <property type="project" value="InterPro"/>
</dbReference>
<dbReference type="InterPro" id="IPR008948">
    <property type="entry name" value="L-Aspartase-like"/>
</dbReference>
<dbReference type="Gene3D" id="1.10.40.30">
    <property type="entry name" value="Fumarase/aspartase (C-terminal domain)"/>
    <property type="match status" value="1"/>
</dbReference>
<dbReference type="InterPro" id="IPR022761">
    <property type="entry name" value="Fumarate_lyase_N"/>
</dbReference>
<protein>
    <recommendedName>
        <fullName evidence="2">argininosuccinate lyase</fullName>
        <ecNumber evidence="2">4.3.2.1</ecNumber>
    </recommendedName>
</protein>
<dbReference type="EMBL" id="JARAWP010000004">
    <property type="protein sequence ID" value="MDX3017795.1"/>
    <property type="molecule type" value="Genomic_DNA"/>
</dbReference>
<dbReference type="Gene3D" id="1.10.275.10">
    <property type="entry name" value="Fumarase/aspartase (N-terminal domain)"/>
    <property type="match status" value="1"/>
</dbReference>
<dbReference type="EMBL" id="JARAWC010000007">
    <property type="protein sequence ID" value="MDX2960509.1"/>
    <property type="molecule type" value="Genomic_DNA"/>
</dbReference>
<dbReference type="InterPro" id="IPR009049">
    <property type="entry name" value="Argininosuccinate_lyase"/>
</dbReference>
<dbReference type="AlphaFoldDB" id="A0AAP6B976"/>
<evidence type="ECO:0000259" key="5">
    <source>
        <dbReference type="Pfam" id="PF00206"/>
    </source>
</evidence>
<evidence type="ECO:0000256" key="3">
    <source>
        <dbReference type="ARBA" id="ARBA00022571"/>
    </source>
</evidence>
<feature type="domain" description="Fumarate lyase N-terminal" evidence="5">
    <location>
        <begin position="47"/>
        <end position="300"/>
    </location>
</feature>
<evidence type="ECO:0000313" key="8">
    <source>
        <dbReference type="Proteomes" id="UP001272987"/>
    </source>
</evidence>
<dbReference type="InterPro" id="IPR000362">
    <property type="entry name" value="Fumarate_lyase_fam"/>
</dbReference>
<dbReference type="PANTHER" id="PTHR43814">
    <property type="entry name" value="ARGININOSUCCINATE LYASE"/>
    <property type="match status" value="1"/>
</dbReference>
<dbReference type="EC" id="4.3.2.1" evidence="2"/>
<dbReference type="Gene3D" id="1.20.200.10">
    <property type="entry name" value="Fumarase/aspartase (Central domain)"/>
    <property type="match status" value="1"/>
</dbReference>
<dbReference type="GeneID" id="69811811"/>
<evidence type="ECO:0000313" key="9">
    <source>
        <dbReference type="Proteomes" id="UP001282288"/>
    </source>
</evidence>
<dbReference type="PRINTS" id="PR00145">
    <property type="entry name" value="ARGSUCLYASE"/>
</dbReference>
<comment type="caution">
    <text evidence="6">The sequence shown here is derived from an EMBL/GenBank/DDBJ whole genome shotgun (WGS) entry which is preliminary data.</text>
</comment>
<dbReference type="Proteomes" id="UP001282288">
    <property type="component" value="Unassembled WGS sequence"/>
</dbReference>
<accession>A0AAP6B976</accession>
<organism evidence="6 9">
    <name type="scientific">Streptomyces acidiscabies</name>
    <dbReference type="NCBI Taxonomy" id="42234"/>
    <lineage>
        <taxon>Bacteria</taxon>
        <taxon>Bacillati</taxon>
        <taxon>Actinomycetota</taxon>
        <taxon>Actinomycetes</taxon>
        <taxon>Kitasatosporales</taxon>
        <taxon>Streptomycetaceae</taxon>
        <taxon>Streptomyces</taxon>
    </lineage>
</organism>
<keyword evidence="3" id="KW-0055">Arginine biosynthesis</keyword>
<keyword evidence="3" id="KW-0028">Amino-acid biosynthesis</keyword>
<reference evidence="6 8" key="1">
    <citation type="journal article" date="2023" name="Microb. Genom.">
        <title>Mesoterricola silvestris gen. nov., sp. nov., Mesoterricola sediminis sp. nov., Geothrix oryzae sp. nov., Geothrix edaphica sp. nov., Geothrix rubra sp. nov., and Geothrix limicola sp. nov., six novel members of Acidobacteriota isolated from soils.</title>
        <authorList>
            <person name="Weisberg A.J."/>
            <person name="Pearce E."/>
            <person name="Kramer C.G."/>
            <person name="Chang J.H."/>
            <person name="Clarke C.R."/>
        </authorList>
    </citation>
    <scope>NUCLEOTIDE SEQUENCE</scope>
    <source>
        <strain evidence="7 8">NB05-1H</strain>
        <strain evidence="6">NRRL_B-16521</strain>
    </source>
</reference>
<dbReference type="SUPFAM" id="SSF48557">
    <property type="entry name" value="L-aspartase-like"/>
    <property type="match status" value="1"/>
</dbReference>
<evidence type="ECO:0000313" key="7">
    <source>
        <dbReference type="EMBL" id="MDX3017795.1"/>
    </source>
</evidence>
<evidence type="ECO:0000256" key="4">
    <source>
        <dbReference type="ARBA" id="ARBA00023239"/>
    </source>
</evidence>
<name>A0AAP6B976_9ACTN</name>
<evidence type="ECO:0000256" key="1">
    <source>
        <dbReference type="ARBA" id="ARBA00004941"/>
    </source>
</evidence>
<dbReference type="GO" id="GO:0005829">
    <property type="term" value="C:cytosol"/>
    <property type="evidence" value="ECO:0007669"/>
    <property type="project" value="TreeGrafter"/>
</dbReference>
<keyword evidence="8" id="KW-1185">Reference proteome</keyword>
<keyword evidence="4 6" id="KW-0456">Lyase</keyword>
<dbReference type="Proteomes" id="UP001272987">
    <property type="component" value="Unassembled WGS sequence"/>
</dbReference>
<sequence length="501" mass="54352">MTDNAGPAPLSGRVAGSPSALWHEEVLGPHFQYEVTHLLPWYIVIEKVLAAEYARLGVVTDAEARELGQALHGADAEALVADPSANMSDITFALERYVEQRLTHPIPAWHVDRSRNDLQATAQLMSGRHELTGVARRLAEFGTAVHRLAGASRELPMPGHTHFQAAQIISPGYYLAAVSEQVLHTLRRLLSTYDGLDACPLGSGAMAGQELAWDRDRMARLLGFQRAQPVALTGVASRGWVAEVTADMSTLGIALSRFATDLLTWGSGEFGFIDLPDELCGISSAMPQKKNFPVLERIRGRTAHLSTYHLDTVLGQRNTPYTNLVEVGKEAGANLATAYATLHSVLRLFTEVVDRLTFHDDRMRAACEREYLGGFALANALTLREGVPWRRAQVVAGAYIVAAMEAGLSPAEPDAQLLRKVADERGFTLADPAAALSTIRDADAGLRRPASAGSAHPDATAAVLREQEREYERLRTEWDLRTARVAAGLAETDRLLTGGTA</sequence>